<dbReference type="GO" id="GO:0031267">
    <property type="term" value="F:small GTPase binding"/>
    <property type="evidence" value="ECO:0007669"/>
    <property type="project" value="InterPro"/>
</dbReference>
<organism evidence="3 4">
    <name type="scientific">Blepharisma stoltei</name>
    <dbReference type="NCBI Taxonomy" id="1481888"/>
    <lineage>
        <taxon>Eukaryota</taxon>
        <taxon>Sar</taxon>
        <taxon>Alveolata</taxon>
        <taxon>Ciliophora</taxon>
        <taxon>Postciliodesmatophora</taxon>
        <taxon>Heterotrichea</taxon>
        <taxon>Heterotrichida</taxon>
        <taxon>Blepharismidae</taxon>
        <taxon>Blepharisma</taxon>
    </lineage>
</organism>
<gene>
    <name evidence="3" type="ORF">BSTOLATCC_MIC37728</name>
</gene>
<sequence>MDLALKIASLLESTFKATSTDQVRSAEAELETLSQDKENFLQSLLYILTSSQAAISEKVKISASVNLKNFLLKVLNEENLNSVAKEHIAKSIFNALVAPESTISLQNSLGLALVPLFMADLSDPQQGLMQITLPLVANYLGGEKHQILGSFVAIRSIYGVFSDNESLFPVFKHLLDPLLAVAQKEIYAIQKGVYENNEYLLLDGCEIINEWAITLGAIFEYFELISKPSFAEISTMQNLAETFKSILQLSITSSQELICLETKIHHLKLNEAKTQILTCIVNILGFLSESNMKVAEDNSNAKTLEIPKDMQNSPFINIIMELVSPLTQTIHSVISLADYEELLQTENISNYLNEILLILCKACYDNRFLSFFLNSYKQIIVEIILPIIKSSQNDLEKFELMPEEFVLMSKDMCDQQQSDILKITSALLLKTISEKIDGSLSFAVNFVSELIDKTVVKGNPESFSLLTQFKNASILYVSETLAIDTSLSVLCILSHFIKKRPDLSDLLDAIIGTHLSAFSAVTDGLILHRLCLIVHYFCVSIFTHDTSSFINLVQILLNCCNPSTTPKATNIQACETLGYMLQEDTVCIRLDSLLSNIIITFIHLIPIQNNKEFFEAIQEVVAGNTDLVYPHLEIFVNAIVQKIQSEVMRLKQENNEDSDGPKEKSSVVISKCWNIIRMLLEARELETQQILDLEKTLTPLFNFMTNPKEIDFDDEIVIFEIGLMKKLNMVTTIGWALFPYLNLIQEKYEGTFIQLFPLMNCYLHYGREVIAANPNMLTAVVSMCRQCLFSSYKGKPNEGTNSEAALILQQILYTYVGQIDFLLGEILAMTMNRLTEQINHDFFRVRLLGVALAAFAYNCQMTFQILNSIPLIEERTSLDLVIDLTVLQAKCFTHQHDKKVTTLALTTILSQEVMPETVSSKISEIFQTLIEILIPATTKNAIILKKQDMMIYEMLKSMSSQQEENEESDEYKKMLKNADTEEMEATLAIASFMDPLQDLDEYEQFRGFIKRLSTASPNALSFLMAKLEKEKVAHLSSILQFKRVKITGFSAGTTDVRRVVKAKKKNKPN</sequence>
<proteinExistence type="predicted"/>
<protein>
    <recommendedName>
        <fullName evidence="2">Importin N-terminal domain-containing protein</fullName>
    </recommendedName>
</protein>
<dbReference type="AlphaFoldDB" id="A0AAU9JDK4"/>
<dbReference type="SMART" id="SM00913">
    <property type="entry name" value="IBN_N"/>
    <property type="match status" value="1"/>
</dbReference>
<feature type="domain" description="Importin N-terminal" evidence="2">
    <location>
        <begin position="26"/>
        <end position="98"/>
    </location>
</feature>
<name>A0AAU9JDK4_9CILI</name>
<dbReference type="InterPro" id="IPR016024">
    <property type="entry name" value="ARM-type_fold"/>
</dbReference>
<dbReference type="Proteomes" id="UP001162131">
    <property type="component" value="Unassembled WGS sequence"/>
</dbReference>
<keyword evidence="4" id="KW-1185">Reference proteome</keyword>
<evidence type="ECO:0000259" key="2">
    <source>
        <dbReference type="PROSITE" id="PS50166"/>
    </source>
</evidence>
<dbReference type="PROSITE" id="PS50166">
    <property type="entry name" value="IMPORTIN_B_NT"/>
    <property type="match status" value="1"/>
</dbReference>
<comment type="caution">
    <text evidence="3">The sequence shown here is derived from an EMBL/GenBank/DDBJ whole genome shotgun (WGS) entry which is preliminary data.</text>
</comment>
<dbReference type="SUPFAM" id="SSF48371">
    <property type="entry name" value="ARM repeat"/>
    <property type="match status" value="1"/>
</dbReference>
<dbReference type="InterPro" id="IPR001494">
    <property type="entry name" value="Importin-beta_N"/>
</dbReference>
<feature type="coiled-coil region" evidence="1">
    <location>
        <begin position="16"/>
        <end position="43"/>
    </location>
</feature>
<dbReference type="InterPro" id="IPR011989">
    <property type="entry name" value="ARM-like"/>
</dbReference>
<dbReference type="Gene3D" id="1.25.10.10">
    <property type="entry name" value="Leucine-rich Repeat Variant"/>
    <property type="match status" value="1"/>
</dbReference>
<evidence type="ECO:0000256" key="1">
    <source>
        <dbReference type="SAM" id="Coils"/>
    </source>
</evidence>
<reference evidence="3" key="1">
    <citation type="submission" date="2021-09" db="EMBL/GenBank/DDBJ databases">
        <authorList>
            <consortium name="AG Swart"/>
            <person name="Singh M."/>
            <person name="Singh A."/>
            <person name="Seah K."/>
            <person name="Emmerich C."/>
        </authorList>
    </citation>
    <scope>NUCLEOTIDE SEQUENCE</scope>
    <source>
        <strain evidence="3">ATCC30299</strain>
    </source>
</reference>
<dbReference type="GO" id="GO:0006886">
    <property type="term" value="P:intracellular protein transport"/>
    <property type="evidence" value="ECO:0007669"/>
    <property type="project" value="InterPro"/>
</dbReference>
<dbReference type="EMBL" id="CAJZBQ010000037">
    <property type="protein sequence ID" value="CAG9324982.1"/>
    <property type="molecule type" value="Genomic_DNA"/>
</dbReference>
<evidence type="ECO:0000313" key="4">
    <source>
        <dbReference type="Proteomes" id="UP001162131"/>
    </source>
</evidence>
<evidence type="ECO:0000313" key="3">
    <source>
        <dbReference type="EMBL" id="CAG9324982.1"/>
    </source>
</evidence>
<accession>A0AAU9JDK4</accession>
<keyword evidence="1" id="KW-0175">Coiled coil</keyword>